<keyword evidence="2" id="KW-1185">Reference proteome</keyword>
<name>A0A0A2MDD9_9FLAO</name>
<sequence length="212" mass="23977">MRQGLVDLATTTSQDTENGIYALDDYAGTEPDAIKTIPEGTAGELEINANPPTPYVMLAHTHNSPADSTYSVFSWEDLTTISLLLFKDQIEVNEFVFYVITADGTRYAMTINNKEKFMQYIFDMKKMPLGTVIDMDRIKKKSEIENEYYSKEFGNTPLIKENSNPDDDKLNFLKMMKKADIGADLFEVDATFTTYTKLTLNNTNTIIPTPCQ</sequence>
<dbReference type="eggNOG" id="ENOG5032QQ1">
    <property type="taxonomic scope" value="Bacteria"/>
</dbReference>
<accession>A0A0A2MDD9</accession>
<protein>
    <submittedName>
        <fullName evidence="1">Uncharacterized protein</fullName>
    </submittedName>
</protein>
<proteinExistence type="predicted"/>
<reference evidence="1 2" key="1">
    <citation type="submission" date="2013-09" db="EMBL/GenBank/DDBJ databases">
        <authorList>
            <person name="Zeng Z."/>
            <person name="Chen C."/>
        </authorList>
    </citation>
    <scope>NUCLEOTIDE SEQUENCE [LARGE SCALE GENOMIC DNA]</scope>
    <source>
        <strain evidence="1 2">GH29-5</strain>
    </source>
</reference>
<comment type="caution">
    <text evidence="1">The sequence shown here is derived from an EMBL/GenBank/DDBJ whole genome shotgun (WGS) entry which is preliminary data.</text>
</comment>
<organism evidence="1 2">
    <name type="scientific">Flavobacterium suncheonense GH29-5 = DSM 17707</name>
    <dbReference type="NCBI Taxonomy" id="1121899"/>
    <lineage>
        <taxon>Bacteria</taxon>
        <taxon>Pseudomonadati</taxon>
        <taxon>Bacteroidota</taxon>
        <taxon>Flavobacteriia</taxon>
        <taxon>Flavobacteriales</taxon>
        <taxon>Flavobacteriaceae</taxon>
        <taxon>Flavobacterium</taxon>
    </lineage>
</organism>
<evidence type="ECO:0000313" key="2">
    <source>
        <dbReference type="Proteomes" id="UP000030121"/>
    </source>
</evidence>
<evidence type="ECO:0000313" key="1">
    <source>
        <dbReference type="EMBL" id="KGO90299.1"/>
    </source>
</evidence>
<dbReference type="Proteomes" id="UP000030121">
    <property type="component" value="Unassembled WGS sequence"/>
</dbReference>
<dbReference type="STRING" id="1121899.GCA_000430025_01757"/>
<dbReference type="EMBL" id="JRLW01000002">
    <property type="protein sequence ID" value="KGO90299.1"/>
    <property type="molecule type" value="Genomic_DNA"/>
</dbReference>
<dbReference type="AlphaFoldDB" id="A0A0A2MDD9"/>
<gene>
    <name evidence="1" type="ORF">Q764_01755</name>
</gene>